<reference evidence="4 5" key="1">
    <citation type="journal article" date="2015" name="Genome Biol. Evol.">
        <title>Comparative Genomics of a Bacterivorous Green Alga Reveals Evolutionary Causalities and Consequences of Phago-Mixotrophic Mode of Nutrition.</title>
        <authorList>
            <person name="Burns J.A."/>
            <person name="Paasch A."/>
            <person name="Narechania A."/>
            <person name="Kim E."/>
        </authorList>
    </citation>
    <scope>NUCLEOTIDE SEQUENCE [LARGE SCALE GENOMIC DNA]</scope>
    <source>
        <strain evidence="4 5">PLY_AMNH</strain>
    </source>
</reference>
<gene>
    <name evidence="4" type="ORF">CYMTET_25433</name>
</gene>
<protein>
    <submittedName>
        <fullName evidence="4">Uncharacterized protein</fullName>
    </submittedName>
</protein>
<dbReference type="PANTHER" id="PTHR48103:SF2">
    <property type="entry name" value="MIDASIN"/>
    <property type="match status" value="1"/>
</dbReference>
<organism evidence="4 5">
    <name type="scientific">Cymbomonas tetramitiformis</name>
    <dbReference type="NCBI Taxonomy" id="36881"/>
    <lineage>
        <taxon>Eukaryota</taxon>
        <taxon>Viridiplantae</taxon>
        <taxon>Chlorophyta</taxon>
        <taxon>Pyramimonadophyceae</taxon>
        <taxon>Pyramimonadales</taxon>
        <taxon>Pyramimonadaceae</taxon>
        <taxon>Cymbomonas</taxon>
    </lineage>
</organism>
<keyword evidence="5" id="KW-1185">Reference proteome</keyword>
<evidence type="ECO:0000256" key="3">
    <source>
        <dbReference type="SAM" id="MobiDB-lite"/>
    </source>
</evidence>
<dbReference type="GO" id="GO:0005634">
    <property type="term" value="C:nucleus"/>
    <property type="evidence" value="ECO:0007669"/>
    <property type="project" value="TreeGrafter"/>
</dbReference>
<feature type="compositionally biased region" description="Basic and acidic residues" evidence="3">
    <location>
        <begin position="1272"/>
        <end position="1287"/>
    </location>
</feature>
<keyword evidence="2" id="KW-0067">ATP-binding</keyword>
<evidence type="ECO:0000313" key="5">
    <source>
        <dbReference type="Proteomes" id="UP001190700"/>
    </source>
</evidence>
<comment type="caution">
    <text evidence="4">The sequence shown here is derived from an EMBL/GenBank/DDBJ whole genome shotgun (WGS) entry which is preliminary data.</text>
</comment>
<keyword evidence="1" id="KW-0547">Nucleotide-binding</keyword>
<feature type="compositionally biased region" description="Basic and acidic residues" evidence="3">
    <location>
        <begin position="1301"/>
        <end position="1316"/>
    </location>
</feature>
<feature type="region of interest" description="Disordered" evidence="3">
    <location>
        <begin position="642"/>
        <end position="702"/>
    </location>
</feature>
<dbReference type="Proteomes" id="UP001190700">
    <property type="component" value="Unassembled WGS sequence"/>
</dbReference>
<dbReference type="GO" id="GO:0030687">
    <property type="term" value="C:preribosome, large subunit precursor"/>
    <property type="evidence" value="ECO:0007669"/>
    <property type="project" value="TreeGrafter"/>
</dbReference>
<feature type="compositionally biased region" description="Acidic residues" evidence="3">
    <location>
        <begin position="1510"/>
        <end position="1528"/>
    </location>
</feature>
<accession>A0AAE0FU32</accession>
<dbReference type="GO" id="GO:0000055">
    <property type="term" value="P:ribosomal large subunit export from nucleus"/>
    <property type="evidence" value="ECO:0007669"/>
    <property type="project" value="TreeGrafter"/>
</dbReference>
<feature type="region of interest" description="Disordered" evidence="3">
    <location>
        <begin position="432"/>
        <end position="461"/>
    </location>
</feature>
<dbReference type="PANTHER" id="PTHR48103">
    <property type="entry name" value="MIDASIN-RELATED"/>
    <property type="match status" value="1"/>
</dbReference>
<evidence type="ECO:0000256" key="2">
    <source>
        <dbReference type="ARBA" id="ARBA00022840"/>
    </source>
</evidence>
<feature type="region of interest" description="Disordered" evidence="3">
    <location>
        <begin position="1438"/>
        <end position="1561"/>
    </location>
</feature>
<dbReference type="GO" id="GO:0005524">
    <property type="term" value="F:ATP binding"/>
    <property type="evidence" value="ECO:0007669"/>
    <property type="project" value="UniProtKB-KW"/>
</dbReference>
<feature type="compositionally biased region" description="Basic and acidic residues" evidence="3">
    <location>
        <begin position="1483"/>
        <end position="1497"/>
    </location>
</feature>
<evidence type="ECO:0000256" key="1">
    <source>
        <dbReference type="ARBA" id="ARBA00022741"/>
    </source>
</evidence>
<feature type="compositionally biased region" description="Acidic residues" evidence="3">
    <location>
        <begin position="1317"/>
        <end position="1330"/>
    </location>
</feature>
<dbReference type="EMBL" id="LGRX02013591">
    <property type="protein sequence ID" value="KAK3265914.1"/>
    <property type="molecule type" value="Genomic_DNA"/>
</dbReference>
<proteinExistence type="predicted"/>
<evidence type="ECO:0000313" key="4">
    <source>
        <dbReference type="EMBL" id="KAK3265914.1"/>
    </source>
</evidence>
<name>A0AAE0FU32_9CHLO</name>
<dbReference type="GO" id="GO:0000027">
    <property type="term" value="P:ribosomal large subunit assembly"/>
    <property type="evidence" value="ECO:0007669"/>
    <property type="project" value="TreeGrafter"/>
</dbReference>
<sequence length="1561" mass="166282">MRAGDSAETIPRVCFVPCERGAWGRSAQVFKERAAEANHLVFADDERAALAASLEVLPQHHQELFADLQRTDEQMEDDLIHAGGGETDLAEPEATKLAGAEEVGFLVDKRIETILTGSLLTAAVQTHHRVIAAMTRNLPMPAPPADDPDAAPGAAAHAAAAAATGAVAREALPGREEWESHGWGARDSERIGEFVEAYTVAGDLLRTLGRGSEGSAESGTGHGVEAGTLPLSVDAVTGSAHVFRLALESRRLAAPALRSHPAGNSASGYRARNVGAKATATETEYIDLNAAGRHVGEMTLLRLPVQDTRARLHTLLKEWPEHPMLEQLELICSRLLALPATAPLKQGLTGLELLLNRAQLWEDNAAKHVSLSAELEACAKVATRWRRFEMQSWPHLLALLARRHAHRAYRAWFALYSLLGSHWAMGATSATTPAAMEEGADGAGAEGKTEPEPSGVPADGTAGEEYLEYAEGLQDFMQGCNIGEYETRLGMLWQLYGHVQVQLAVKLPWSAAGTGEEEATAPTDDVGRSAAAVQLRQLARILYNSYRYYAQFCLVVAQKREALRAPLAQKLADHVRLAKWEDQSYFALKTSSETNERTLRRLCGQYAQALAHPVTDCLRTHAQSMGFNELASLAGVNQLDNGDGNAKPALKEGEPGPVPAGGKLASGGKDGSISRPPHPGASAAAQEELDEEAAAAKAKQAERQAKQAAKQAALEAETAKAEAEAARCLQEALELEREERAWWAEVRQWAATAATDASTELGSRGAVQVPEPIRPALPFGLGLAELAPRVARMVEAGVVGVAAREARLRGPQRLEMVVEAVVARSTSLRLNPKANKAQKKKALTDLTRALHRMGVSAKKSAVPLAERGALAAFLEPPLDPPAAFSTSASPFSTMSEGTAGAAGLVVGARGSAVGDDAAADMATPLRSAPMLGGRVGSAAVEAWRKADAYYLKSLARLQAMRDLLADFHRDLSGAEVLRAAAMCEHLSYLQRRMRRRLKDLCDEYTMTELTARHLGSLAPAESTATLQFLPADTDADTEAAEVGLPPQQRSRAALWAQKAALDRAARIAEELRMLLCAVMDAEGKPGAAKYEEAAKCLAGALPRIQHCQAALNTHVLVPPMASAADAEGAAPVPRVVTGAMVRLMQRNTATLREIEAGMQQVAAPAGVTPQTNGEVGADGSGAVTEVAAVAALLRHAEVAEERNVPAGWEALQEALHAAGAQQPLDWSWQVQGGAANDAGAQEVFREQYEGTVTQLLLWAQNLHKHTALAEKTQAERERAAAAHRIKEQGQQAKSGGAMEVEGEHAEKPEETPKAVQEEGEEDEEDEEDDWGSIKDWLAELEGGLGVVAFTKARRGADRLLDAAVALAEAGSTSAGCADVAAAAVGLARQLEAPLQVAGAAFERLMVDYVQLAKSLCKLTSVLMSLYGGLFQEGFCKQGEEGEGQSGEGQGKLEDDLDGTGMAQGEGKKDVSDEMENEDQLMGTKEEEKPDKGPDASEQKQPGVEMRQDFEGELQDVSEDDEENNDDQEQVQAQAFSASGDAEIPPIEANLCGRIGDRHDGA</sequence>
<feature type="region of interest" description="Disordered" evidence="3">
    <location>
        <begin position="1271"/>
        <end position="1330"/>
    </location>
</feature>